<dbReference type="EMBL" id="AP006878">
    <property type="protein sequence ID" value="BAD86139.1"/>
    <property type="molecule type" value="Genomic_DNA"/>
</dbReference>
<dbReference type="InParanoid" id="Q5JDK9"/>
<dbReference type="GeneID" id="78448481"/>
<evidence type="ECO:0000313" key="2">
    <source>
        <dbReference type="Proteomes" id="UP000000536"/>
    </source>
</evidence>
<evidence type="ECO:0000313" key="1">
    <source>
        <dbReference type="EMBL" id="BAD86139.1"/>
    </source>
</evidence>
<dbReference type="PATRIC" id="fig|69014.16.peg.1904"/>
<dbReference type="OrthoDB" id="87909at2157"/>
<keyword evidence="2" id="KW-1185">Reference proteome</keyword>
<reference evidence="1 2" key="1">
    <citation type="journal article" date="2005" name="Genome Res.">
        <title>Complete genome sequence of the hyperthermophilic archaeon Thermococcus kodakaraensis KOD1 and comparison with Pyrococcus genomes.</title>
        <authorList>
            <person name="Fukui T."/>
            <person name="Atomi H."/>
            <person name="Kanai T."/>
            <person name="Matsumi R."/>
            <person name="Fujiwara S."/>
            <person name="Imanaka T."/>
        </authorList>
    </citation>
    <scope>NUCLEOTIDE SEQUENCE [LARGE SCALE GENOMIC DNA]</scope>
    <source>
        <strain evidence="2">ATCC BAA-918 / JCM 12380 / KOD1</strain>
    </source>
</reference>
<protein>
    <submittedName>
        <fullName evidence="1">Uncharacterized protein</fullName>
    </submittedName>
</protein>
<sequence>MKWKTVVAIIIGLLIVSSGLKPAIAKSFSFKPHSIGVYDPHPTFNDDLKDAVPVSAYLHIDIRGGTGSLEGKLFIRHEVIQIKKRFSLVQSNVFNGYVMIFNNNPSDKLTGLQGNVYTNGTIFLFFKDKHGGLLFISMYNPSIPSKLSKLSIPSKNVSENEWLWKLGPTVIKTKTITKTVGKPVTLYDSSKSVNSMSAMVSSSWLSSTLVTKWFEVGWWIFKTKYFITLEFRVYGPPSLTSLSPQGTYQVEVEIYNEGTESGSEDTPLLIGDSAQVGPEAVEMGMVVPEECDRIMPITHHSASHYALTLGDVGLSFGFALGPLSLDPITAISLVFSGGLNEDIKPTHPVNAIHIKYNDMYALHPGEYIGTKQIVVNYEYQQYSGVKPFKVKFKVPVYYQLSASQGLQQVGVIEGVVYHYVNHNNTS</sequence>
<dbReference type="RefSeq" id="WP_011250900.1">
    <property type="nucleotide sequence ID" value="NC_006624.1"/>
</dbReference>
<dbReference type="STRING" id="69014.TK1950"/>
<gene>
    <name evidence="1" type="ordered locus">TK1950</name>
</gene>
<dbReference type="KEGG" id="tko:TK1950"/>
<dbReference type="HOGENOM" id="CLU_646587_0_0_2"/>
<name>Q5JDK9_THEKO</name>
<organism evidence="1 2">
    <name type="scientific">Thermococcus kodakarensis (strain ATCC BAA-918 / JCM 12380 / KOD1)</name>
    <name type="common">Pyrococcus kodakaraensis (strain KOD1)</name>
    <dbReference type="NCBI Taxonomy" id="69014"/>
    <lineage>
        <taxon>Archaea</taxon>
        <taxon>Methanobacteriati</taxon>
        <taxon>Methanobacteriota</taxon>
        <taxon>Thermococci</taxon>
        <taxon>Thermococcales</taxon>
        <taxon>Thermococcaceae</taxon>
        <taxon>Thermococcus</taxon>
    </lineage>
</organism>
<dbReference type="AlphaFoldDB" id="Q5JDK9"/>
<dbReference type="EnsemblBacteria" id="BAD86139">
    <property type="protein sequence ID" value="BAD86139"/>
    <property type="gene ID" value="TK1950"/>
</dbReference>
<proteinExistence type="predicted"/>
<accession>Q5JDK9</accession>
<dbReference type="Proteomes" id="UP000000536">
    <property type="component" value="Chromosome"/>
</dbReference>